<gene>
    <name evidence="1" type="ORF">MPL3356_320017</name>
</gene>
<organism evidence="1 2">
    <name type="scientific">Mesorhizobium plurifarium</name>
    <dbReference type="NCBI Taxonomy" id="69974"/>
    <lineage>
        <taxon>Bacteria</taxon>
        <taxon>Pseudomonadati</taxon>
        <taxon>Pseudomonadota</taxon>
        <taxon>Alphaproteobacteria</taxon>
        <taxon>Hyphomicrobiales</taxon>
        <taxon>Phyllobacteriaceae</taxon>
        <taxon>Mesorhizobium</taxon>
    </lineage>
</organism>
<evidence type="ECO:0000313" key="2">
    <source>
        <dbReference type="Proteomes" id="UP000045285"/>
    </source>
</evidence>
<evidence type="ECO:0000313" key="1">
    <source>
        <dbReference type="EMBL" id="CDX20520.1"/>
    </source>
</evidence>
<reference evidence="2" key="1">
    <citation type="submission" date="2014-08" db="EMBL/GenBank/DDBJ databases">
        <authorList>
            <person name="Moulin L."/>
        </authorList>
    </citation>
    <scope>NUCLEOTIDE SEQUENCE [LARGE SCALE GENOMIC DNA]</scope>
</reference>
<keyword evidence="2" id="KW-1185">Reference proteome</keyword>
<proteinExistence type="predicted"/>
<protein>
    <submittedName>
        <fullName evidence="1">Uncharacterized protein</fullName>
    </submittedName>
</protein>
<dbReference type="EMBL" id="CCMZ01000026">
    <property type="protein sequence ID" value="CDX20520.1"/>
    <property type="molecule type" value="Genomic_DNA"/>
</dbReference>
<accession>A0A090DUF1</accession>
<name>A0A090DUF1_MESPL</name>
<sequence>MRRSWTGYRPSKWNRSTARALCLSRECARKGTFLIHDRLYRYQPGL</sequence>
<dbReference type="Proteomes" id="UP000045285">
    <property type="component" value="Unassembled WGS sequence"/>
</dbReference>
<dbReference type="AlphaFoldDB" id="A0A090DUF1"/>
<dbReference type="STRING" id="69974.MPLDJ20_210073"/>